<protein>
    <submittedName>
        <fullName evidence="1">Uncharacterized protein</fullName>
    </submittedName>
</protein>
<reference evidence="1" key="1">
    <citation type="journal article" date="2019" name="Sci. Rep.">
        <title>Draft genome of Tanacetum cinerariifolium, the natural source of mosquito coil.</title>
        <authorList>
            <person name="Yamashiro T."/>
            <person name="Shiraishi A."/>
            <person name="Satake H."/>
            <person name="Nakayama K."/>
        </authorList>
    </citation>
    <scope>NUCLEOTIDE SEQUENCE</scope>
</reference>
<name>A0A699HVE7_TANCI</name>
<evidence type="ECO:0000313" key="1">
    <source>
        <dbReference type="EMBL" id="GEY87681.1"/>
    </source>
</evidence>
<comment type="caution">
    <text evidence="1">The sequence shown here is derived from an EMBL/GenBank/DDBJ whole genome shotgun (WGS) entry which is preliminary data.</text>
</comment>
<dbReference type="AlphaFoldDB" id="A0A699HVE7"/>
<gene>
    <name evidence="1" type="ORF">Tci_459655</name>
</gene>
<sequence length="101" mass="11582">MSSRKTRARASTTEFEEVMKQDDEYYEQHVAGGTVAYMKRKGQLNINCQYNEWEACPEPSPFGDILSASDFSATSFVLIVHQHKLRVKLYNYVMIIGVVVK</sequence>
<organism evidence="1">
    <name type="scientific">Tanacetum cinerariifolium</name>
    <name type="common">Dalmatian daisy</name>
    <name type="synonym">Chrysanthemum cinerariifolium</name>
    <dbReference type="NCBI Taxonomy" id="118510"/>
    <lineage>
        <taxon>Eukaryota</taxon>
        <taxon>Viridiplantae</taxon>
        <taxon>Streptophyta</taxon>
        <taxon>Embryophyta</taxon>
        <taxon>Tracheophyta</taxon>
        <taxon>Spermatophyta</taxon>
        <taxon>Magnoliopsida</taxon>
        <taxon>eudicotyledons</taxon>
        <taxon>Gunneridae</taxon>
        <taxon>Pentapetalae</taxon>
        <taxon>asterids</taxon>
        <taxon>campanulids</taxon>
        <taxon>Asterales</taxon>
        <taxon>Asteraceae</taxon>
        <taxon>Asteroideae</taxon>
        <taxon>Anthemideae</taxon>
        <taxon>Anthemidinae</taxon>
        <taxon>Tanacetum</taxon>
    </lineage>
</organism>
<accession>A0A699HVE7</accession>
<proteinExistence type="predicted"/>
<dbReference type="EMBL" id="BKCJ010218287">
    <property type="protein sequence ID" value="GEY87681.1"/>
    <property type="molecule type" value="Genomic_DNA"/>
</dbReference>